<evidence type="ECO:0000313" key="2">
    <source>
        <dbReference type="EMBL" id="KAF9525996.1"/>
    </source>
</evidence>
<dbReference type="Proteomes" id="UP000807306">
    <property type="component" value="Unassembled WGS sequence"/>
</dbReference>
<dbReference type="AlphaFoldDB" id="A0A9P6EBF0"/>
<dbReference type="Pfam" id="PF12937">
    <property type="entry name" value="F-box-like"/>
    <property type="match status" value="1"/>
</dbReference>
<evidence type="ECO:0000313" key="3">
    <source>
        <dbReference type="Proteomes" id="UP000807306"/>
    </source>
</evidence>
<gene>
    <name evidence="2" type="ORF">CPB83DRAFT_885160</name>
</gene>
<dbReference type="SUPFAM" id="SSF81383">
    <property type="entry name" value="F-box domain"/>
    <property type="match status" value="1"/>
</dbReference>
<comment type="caution">
    <text evidence="2">The sequence shown here is derived from an EMBL/GenBank/DDBJ whole genome shotgun (WGS) entry which is preliminary data.</text>
</comment>
<reference evidence="2" key="1">
    <citation type="submission" date="2020-11" db="EMBL/GenBank/DDBJ databases">
        <authorList>
            <consortium name="DOE Joint Genome Institute"/>
            <person name="Ahrendt S."/>
            <person name="Riley R."/>
            <person name="Andreopoulos W."/>
            <person name="Labutti K."/>
            <person name="Pangilinan J."/>
            <person name="Ruiz-Duenas F.J."/>
            <person name="Barrasa J.M."/>
            <person name="Sanchez-Garcia M."/>
            <person name="Camarero S."/>
            <person name="Miyauchi S."/>
            <person name="Serrano A."/>
            <person name="Linde D."/>
            <person name="Babiker R."/>
            <person name="Drula E."/>
            <person name="Ayuso-Fernandez I."/>
            <person name="Pacheco R."/>
            <person name="Padilla G."/>
            <person name="Ferreira P."/>
            <person name="Barriuso J."/>
            <person name="Kellner H."/>
            <person name="Castanera R."/>
            <person name="Alfaro M."/>
            <person name="Ramirez L."/>
            <person name="Pisabarro A.G."/>
            <person name="Kuo A."/>
            <person name="Tritt A."/>
            <person name="Lipzen A."/>
            <person name="He G."/>
            <person name="Yan M."/>
            <person name="Ng V."/>
            <person name="Cullen D."/>
            <person name="Martin F."/>
            <person name="Rosso M.-N."/>
            <person name="Henrissat B."/>
            <person name="Hibbett D."/>
            <person name="Martinez A.T."/>
            <person name="Grigoriev I.V."/>
        </authorList>
    </citation>
    <scope>NUCLEOTIDE SEQUENCE</scope>
    <source>
        <strain evidence="2">CBS 506.95</strain>
    </source>
</reference>
<protein>
    <recommendedName>
        <fullName evidence="1">F-box domain-containing protein</fullName>
    </recommendedName>
</protein>
<dbReference type="InterPro" id="IPR032675">
    <property type="entry name" value="LRR_dom_sf"/>
</dbReference>
<dbReference type="InterPro" id="IPR001810">
    <property type="entry name" value="F-box_dom"/>
</dbReference>
<proteinExistence type="predicted"/>
<feature type="domain" description="F-box" evidence="1">
    <location>
        <begin position="2"/>
        <end position="46"/>
    </location>
</feature>
<dbReference type="EMBL" id="MU157876">
    <property type="protein sequence ID" value="KAF9525996.1"/>
    <property type="molecule type" value="Genomic_DNA"/>
</dbReference>
<organism evidence="2 3">
    <name type="scientific">Crepidotus variabilis</name>
    <dbReference type="NCBI Taxonomy" id="179855"/>
    <lineage>
        <taxon>Eukaryota</taxon>
        <taxon>Fungi</taxon>
        <taxon>Dikarya</taxon>
        <taxon>Basidiomycota</taxon>
        <taxon>Agaricomycotina</taxon>
        <taxon>Agaricomycetes</taxon>
        <taxon>Agaricomycetidae</taxon>
        <taxon>Agaricales</taxon>
        <taxon>Agaricineae</taxon>
        <taxon>Crepidotaceae</taxon>
        <taxon>Crepidotus</taxon>
    </lineage>
</organism>
<dbReference type="InterPro" id="IPR036047">
    <property type="entry name" value="F-box-like_dom_sf"/>
</dbReference>
<dbReference type="OrthoDB" id="2789810at2759"/>
<keyword evidence="3" id="KW-1185">Reference proteome</keyword>
<dbReference type="CDD" id="cd09917">
    <property type="entry name" value="F-box_SF"/>
    <property type="match status" value="1"/>
</dbReference>
<accession>A0A9P6EBF0</accession>
<name>A0A9P6EBF0_9AGAR</name>
<sequence length="459" mass="51866">MSQLPAEIVEEIFTWPQLTLCDLMQCRLVCSDWLSSTSRIGLFRDLTVTNTNADAFASLIINSSSTLPLCIQKLRLHINARWLRRLLPFFQPFQKVTSIALQGLDWTQVDVHSRRNFCQVFKSVKEFSLGPGTTFEELADVIDIVYQLFNLEKLEIDGASWNSYGLPNASLTNDDPRVSYGVLEPHLKPHNLPPTFRHFSANGCCHRDLLLWLISLYPIPQILHVDLGELNPTKTGNIHKFFRVFGEIVQTLSLSFDTTDLQEAGRAEYPSRHLADDVSYQSSSAWNMLEQADISFQCPYAMDPSGPKTMLALHTLRFGNFIYYTEFAYASALSYASGILQWFSITPRRSRIRKIILEVKLEKVADMDRYIVSWALLDRLLANLLAEGQLEDGQDRAAPPVYREGTSLEIFIGGGADREALSALIRSRLGLCERLGLIEIGALSTDVWAKRGYASALKF</sequence>
<evidence type="ECO:0000259" key="1">
    <source>
        <dbReference type="Pfam" id="PF12937"/>
    </source>
</evidence>
<dbReference type="Gene3D" id="3.80.10.10">
    <property type="entry name" value="Ribonuclease Inhibitor"/>
    <property type="match status" value="1"/>
</dbReference>